<dbReference type="Pfam" id="PF06629">
    <property type="entry name" value="MipA"/>
    <property type="match status" value="1"/>
</dbReference>
<comment type="similarity">
    <text evidence="2">Belongs to the MipA/OmpV family.</text>
</comment>
<protein>
    <submittedName>
        <fullName evidence="7">MltA-interacting protein MipA</fullName>
    </submittedName>
</protein>
<dbReference type="RefSeq" id="WP_087206496.1">
    <property type="nucleotide sequence ID" value="NZ_CP021431.1"/>
</dbReference>
<dbReference type="OrthoDB" id="5462484at2"/>
<keyword evidence="5" id="KW-0998">Cell outer membrane</keyword>
<evidence type="ECO:0000256" key="4">
    <source>
        <dbReference type="ARBA" id="ARBA00023136"/>
    </source>
</evidence>
<feature type="chain" id="PRO_5012010704" evidence="6">
    <location>
        <begin position="20"/>
        <end position="245"/>
    </location>
</feature>
<feature type="signal peptide" evidence="6">
    <location>
        <begin position="1"/>
        <end position="19"/>
    </location>
</feature>
<name>A0A1Y0E9G1_9RHOB</name>
<sequence>MRGLMILALGFPVTGLAQANDDAGVFLGLGAKSAPAYFGADSAETGVTGRLRFGETSVGDIALGESGLYALGVGGSVRFISERSADDHAALAGLADIDATLELGGKVTFIAPQYDVFAALRYGFGGHEAFVAEMGGDFVYRPGDVWSLRGGPRLLWGSDDYAQTYFGVTAAEATASAFDAYDAGAGVISAGIAAELTYQVTADWGVLGILRYDQLQGDAADSPIVQSKDQTSVSLMVTRRISLGF</sequence>
<dbReference type="KEGG" id="lvs:LOKVESSMR4R_00913"/>
<dbReference type="GO" id="GO:0009279">
    <property type="term" value="C:cell outer membrane"/>
    <property type="evidence" value="ECO:0007669"/>
    <property type="project" value="UniProtKB-SubCell"/>
</dbReference>
<dbReference type="PANTHER" id="PTHR38776">
    <property type="entry name" value="MLTA-INTERACTING PROTEIN-RELATED"/>
    <property type="match status" value="1"/>
</dbReference>
<dbReference type="InterPro" id="IPR010583">
    <property type="entry name" value="MipA"/>
</dbReference>
<dbReference type="PANTHER" id="PTHR38776:SF1">
    <property type="entry name" value="MLTA-INTERACTING PROTEIN-RELATED"/>
    <property type="match status" value="1"/>
</dbReference>
<accession>A0A1Y0E9G1</accession>
<reference evidence="7 8" key="1">
    <citation type="submission" date="2017-05" db="EMBL/GenBank/DDBJ databases">
        <title>Genome Sequence of Loktanella vestfoldensis Strain SMR4r Isolated from a Culture of the Diatom Skeletonema marinoi.</title>
        <authorList>
            <person name="Topel M."/>
            <person name="Pinder M.I.M."/>
            <person name="Johansson O.N."/>
            <person name="Kourtchenko O."/>
            <person name="Godhe A."/>
            <person name="Clarke A.K."/>
        </authorList>
    </citation>
    <scope>NUCLEOTIDE SEQUENCE [LARGE SCALE GENOMIC DNA]</scope>
    <source>
        <strain evidence="7 8">SMR4r</strain>
    </source>
</reference>
<gene>
    <name evidence="7" type="ORF">LOKVESSMR4R_00913</name>
</gene>
<evidence type="ECO:0000256" key="1">
    <source>
        <dbReference type="ARBA" id="ARBA00004442"/>
    </source>
</evidence>
<proteinExistence type="inferred from homology"/>
<organism evidence="7 8">
    <name type="scientific">Yoonia vestfoldensis</name>
    <dbReference type="NCBI Taxonomy" id="245188"/>
    <lineage>
        <taxon>Bacteria</taxon>
        <taxon>Pseudomonadati</taxon>
        <taxon>Pseudomonadota</taxon>
        <taxon>Alphaproteobacteria</taxon>
        <taxon>Rhodobacterales</taxon>
        <taxon>Paracoccaceae</taxon>
        <taxon>Yoonia</taxon>
    </lineage>
</organism>
<evidence type="ECO:0000256" key="2">
    <source>
        <dbReference type="ARBA" id="ARBA00005722"/>
    </source>
</evidence>
<dbReference type="AlphaFoldDB" id="A0A1Y0E9G1"/>
<dbReference type="Proteomes" id="UP000195273">
    <property type="component" value="Chromosome"/>
</dbReference>
<dbReference type="EMBL" id="CP021431">
    <property type="protein sequence ID" value="ARU00244.1"/>
    <property type="molecule type" value="Genomic_DNA"/>
</dbReference>
<evidence type="ECO:0000256" key="6">
    <source>
        <dbReference type="SAM" id="SignalP"/>
    </source>
</evidence>
<keyword evidence="3 6" id="KW-0732">Signal</keyword>
<evidence type="ECO:0000313" key="8">
    <source>
        <dbReference type="Proteomes" id="UP000195273"/>
    </source>
</evidence>
<evidence type="ECO:0000256" key="3">
    <source>
        <dbReference type="ARBA" id="ARBA00022729"/>
    </source>
</evidence>
<keyword evidence="4" id="KW-0472">Membrane</keyword>
<comment type="subcellular location">
    <subcellularLocation>
        <location evidence="1">Cell outer membrane</location>
    </subcellularLocation>
</comment>
<evidence type="ECO:0000256" key="5">
    <source>
        <dbReference type="ARBA" id="ARBA00023237"/>
    </source>
</evidence>
<evidence type="ECO:0000313" key="7">
    <source>
        <dbReference type="EMBL" id="ARU00244.1"/>
    </source>
</evidence>
<keyword evidence="8" id="KW-1185">Reference proteome</keyword>